<dbReference type="FunCoup" id="A0A059DK86">
    <property type="interactions" value="1252"/>
</dbReference>
<feature type="region of interest" description="Disordered" evidence="7">
    <location>
        <begin position="33"/>
        <end position="58"/>
    </location>
</feature>
<feature type="transmembrane region" description="Helical" evidence="8">
    <location>
        <begin position="106"/>
        <end position="125"/>
    </location>
</feature>
<dbReference type="GO" id="GO:0016192">
    <property type="term" value="P:vesicle-mediated transport"/>
    <property type="evidence" value="ECO:0000318"/>
    <property type="project" value="GO_Central"/>
</dbReference>
<dbReference type="STRING" id="71139.A0A059DK86"/>
<dbReference type="eggNOG" id="KOG4054">
    <property type="taxonomic scope" value="Eukaryota"/>
</dbReference>
<sequence length="212" mass="23349">MLKYKNSNFTVIALPFEICCSLRQGVLTTPSRANREEKIKMQQRRPSTGRPSGTDGSDFSFRMVVDSRYQKVAQGRSCLRALISIQAVIQLMGAVHLVLSISKGNIISPLAVSSLATAFLSLIAGELGQRRSRVNFLRFYIFAAAASILLSIACLSKVDLRLEDILNVHLMEAKKFKILEAGRILFGLLVQIFAVKTTGSLISNMSPPKRTS</sequence>
<dbReference type="PANTHER" id="PTHR20955">
    <property type="entry name" value="PROTEIN JAGUNAL HOMOLOG 1"/>
    <property type="match status" value="1"/>
</dbReference>
<dbReference type="PANTHER" id="PTHR20955:SF1">
    <property type="entry name" value="PROTEIN JAGUNAL HOMOLOG 1"/>
    <property type="match status" value="1"/>
</dbReference>
<evidence type="ECO:0000256" key="1">
    <source>
        <dbReference type="ARBA" id="ARBA00004477"/>
    </source>
</evidence>
<evidence type="ECO:0000256" key="7">
    <source>
        <dbReference type="SAM" id="MobiDB-lite"/>
    </source>
</evidence>
<keyword evidence="4" id="KW-0256">Endoplasmic reticulum</keyword>
<gene>
    <name evidence="9" type="ORF">EUGRSUZ_A02884</name>
</gene>
<dbReference type="GO" id="GO:0005789">
    <property type="term" value="C:endoplasmic reticulum membrane"/>
    <property type="evidence" value="ECO:0000318"/>
    <property type="project" value="GO_Central"/>
</dbReference>
<evidence type="ECO:0000256" key="6">
    <source>
        <dbReference type="ARBA" id="ARBA00023136"/>
    </source>
</evidence>
<feature type="transmembrane region" description="Helical" evidence="8">
    <location>
        <begin position="178"/>
        <end position="195"/>
    </location>
</feature>
<name>A0A059DK86_EUCGR</name>
<dbReference type="InParanoid" id="A0A059DK86"/>
<keyword evidence="6 8" id="KW-0472">Membrane</keyword>
<dbReference type="OMA" id="DFNYRMV"/>
<keyword evidence="3 8" id="KW-0812">Transmembrane</keyword>
<protein>
    <submittedName>
        <fullName evidence="9">Uncharacterized protein</fullName>
    </submittedName>
</protein>
<dbReference type="GO" id="GO:0007029">
    <property type="term" value="P:endoplasmic reticulum organization"/>
    <property type="evidence" value="ECO:0000318"/>
    <property type="project" value="GO_Central"/>
</dbReference>
<keyword evidence="5 8" id="KW-1133">Transmembrane helix</keyword>
<evidence type="ECO:0000256" key="4">
    <source>
        <dbReference type="ARBA" id="ARBA00022824"/>
    </source>
</evidence>
<feature type="transmembrane region" description="Helical" evidence="8">
    <location>
        <begin position="78"/>
        <end position="100"/>
    </location>
</feature>
<proteinExistence type="inferred from homology"/>
<reference evidence="9" key="1">
    <citation type="submission" date="2013-07" db="EMBL/GenBank/DDBJ databases">
        <title>The genome of Eucalyptus grandis.</title>
        <authorList>
            <person name="Schmutz J."/>
            <person name="Hayes R."/>
            <person name="Myburg A."/>
            <person name="Tuskan G."/>
            <person name="Grattapaglia D."/>
            <person name="Rokhsar D.S."/>
        </authorList>
    </citation>
    <scope>NUCLEOTIDE SEQUENCE</scope>
    <source>
        <tissue evidence="9">Leaf extractions</tissue>
    </source>
</reference>
<dbReference type="Gramene" id="KCW90825">
    <property type="protein sequence ID" value="KCW90825"/>
    <property type="gene ID" value="EUGRSUZ_A02884"/>
</dbReference>
<evidence type="ECO:0000256" key="5">
    <source>
        <dbReference type="ARBA" id="ARBA00022989"/>
    </source>
</evidence>
<comment type="similarity">
    <text evidence="2">Belongs to the jagunal family.</text>
</comment>
<accession>A0A059DK86</accession>
<evidence type="ECO:0000256" key="8">
    <source>
        <dbReference type="SAM" id="Phobius"/>
    </source>
</evidence>
<comment type="subcellular location">
    <subcellularLocation>
        <location evidence="1">Endoplasmic reticulum membrane</location>
        <topology evidence="1">Multi-pass membrane protein</topology>
    </subcellularLocation>
</comment>
<dbReference type="EMBL" id="KK198753">
    <property type="protein sequence ID" value="KCW90825.1"/>
    <property type="molecule type" value="Genomic_DNA"/>
</dbReference>
<dbReference type="Pfam" id="PF07086">
    <property type="entry name" value="Jagunal"/>
    <property type="match status" value="1"/>
</dbReference>
<evidence type="ECO:0000256" key="2">
    <source>
        <dbReference type="ARBA" id="ARBA00008462"/>
    </source>
</evidence>
<dbReference type="InterPro" id="IPR009787">
    <property type="entry name" value="Jagunal"/>
</dbReference>
<feature type="transmembrane region" description="Helical" evidence="8">
    <location>
        <begin position="137"/>
        <end position="158"/>
    </location>
</feature>
<organism evidence="9">
    <name type="scientific">Eucalyptus grandis</name>
    <name type="common">Flooded gum</name>
    <dbReference type="NCBI Taxonomy" id="71139"/>
    <lineage>
        <taxon>Eukaryota</taxon>
        <taxon>Viridiplantae</taxon>
        <taxon>Streptophyta</taxon>
        <taxon>Embryophyta</taxon>
        <taxon>Tracheophyta</taxon>
        <taxon>Spermatophyta</taxon>
        <taxon>Magnoliopsida</taxon>
        <taxon>eudicotyledons</taxon>
        <taxon>Gunneridae</taxon>
        <taxon>Pentapetalae</taxon>
        <taxon>rosids</taxon>
        <taxon>malvids</taxon>
        <taxon>Myrtales</taxon>
        <taxon>Myrtaceae</taxon>
        <taxon>Myrtoideae</taxon>
        <taxon>Eucalypteae</taxon>
        <taxon>Eucalyptus</taxon>
    </lineage>
</organism>
<feature type="compositionally biased region" description="Polar residues" evidence="7">
    <location>
        <begin position="44"/>
        <end position="57"/>
    </location>
</feature>
<dbReference type="AlphaFoldDB" id="A0A059DK86"/>
<evidence type="ECO:0000313" key="9">
    <source>
        <dbReference type="EMBL" id="KCW90825.1"/>
    </source>
</evidence>
<evidence type="ECO:0000256" key="3">
    <source>
        <dbReference type="ARBA" id="ARBA00022692"/>
    </source>
</evidence>